<evidence type="ECO:0000313" key="1">
    <source>
        <dbReference type="EMBL" id="KAK9825478.1"/>
    </source>
</evidence>
<dbReference type="PANTHER" id="PTHR28498:SF1">
    <property type="entry name" value="ZINC FINGER SWIM DOMAIN-CONTAINING PROTEIN 7"/>
    <property type="match status" value="1"/>
</dbReference>
<proteinExistence type="predicted"/>
<dbReference type="Proteomes" id="UP001438707">
    <property type="component" value="Unassembled WGS sequence"/>
</dbReference>
<protein>
    <submittedName>
        <fullName evidence="1">Uncharacterized protein</fullName>
    </submittedName>
</protein>
<reference evidence="1 2" key="1">
    <citation type="journal article" date="2024" name="Nat. Commun.">
        <title>Phylogenomics reveals the evolutionary origins of lichenization in chlorophyte algae.</title>
        <authorList>
            <person name="Puginier C."/>
            <person name="Libourel C."/>
            <person name="Otte J."/>
            <person name="Skaloud P."/>
            <person name="Haon M."/>
            <person name="Grisel S."/>
            <person name="Petersen M."/>
            <person name="Berrin J.G."/>
            <person name="Delaux P.M."/>
            <person name="Dal Grande F."/>
            <person name="Keller J."/>
        </authorList>
    </citation>
    <scope>NUCLEOTIDE SEQUENCE [LARGE SCALE GENOMIC DNA]</scope>
    <source>
        <strain evidence="1 2">SAG 2145</strain>
    </source>
</reference>
<dbReference type="PANTHER" id="PTHR28498">
    <property type="entry name" value="ZINC FINGER SWIM DOMAIN-CONTAINING PROTEIN 7"/>
    <property type="match status" value="1"/>
</dbReference>
<organism evidence="1 2">
    <name type="scientific">Apatococcus lobatus</name>
    <dbReference type="NCBI Taxonomy" id="904363"/>
    <lineage>
        <taxon>Eukaryota</taxon>
        <taxon>Viridiplantae</taxon>
        <taxon>Chlorophyta</taxon>
        <taxon>core chlorophytes</taxon>
        <taxon>Trebouxiophyceae</taxon>
        <taxon>Chlorellales</taxon>
        <taxon>Chlorellaceae</taxon>
        <taxon>Apatococcus</taxon>
    </lineage>
</organism>
<dbReference type="GO" id="GO:0097196">
    <property type="term" value="C:Shu complex"/>
    <property type="evidence" value="ECO:0007669"/>
    <property type="project" value="TreeGrafter"/>
</dbReference>
<dbReference type="AlphaFoldDB" id="A0AAW1QW50"/>
<gene>
    <name evidence="1" type="ORF">WJX74_000242</name>
</gene>
<keyword evidence="2" id="KW-1185">Reference proteome</keyword>
<dbReference type="GO" id="GO:0000724">
    <property type="term" value="P:double-strand break repair via homologous recombination"/>
    <property type="evidence" value="ECO:0007669"/>
    <property type="project" value="TreeGrafter"/>
</dbReference>
<sequence>MHKQPIPATAQVIDTIFASLAEPPEQLSASTVDQRLSSLYFLLDKNFSRGLELIDQRAVRCLVAHKSRRKIFQVRGKSATDLYLVFPEHYCSCQAFLFLANRGDPGAAAS</sequence>
<dbReference type="EMBL" id="JALJOS010000024">
    <property type="protein sequence ID" value="KAK9825478.1"/>
    <property type="molecule type" value="Genomic_DNA"/>
</dbReference>
<evidence type="ECO:0000313" key="2">
    <source>
        <dbReference type="Proteomes" id="UP001438707"/>
    </source>
</evidence>
<accession>A0AAW1QW50</accession>
<name>A0AAW1QW50_9CHLO</name>
<comment type="caution">
    <text evidence="1">The sequence shown here is derived from an EMBL/GenBank/DDBJ whole genome shotgun (WGS) entry which is preliminary data.</text>
</comment>